<evidence type="ECO:0000256" key="4">
    <source>
        <dbReference type="ARBA" id="ARBA00037131"/>
    </source>
</evidence>
<organism evidence="6 7">
    <name type="scientific">Vibrio owensii CAIM 1854 = LMG 25443</name>
    <dbReference type="NCBI Taxonomy" id="1229493"/>
    <lineage>
        <taxon>Bacteria</taxon>
        <taxon>Pseudomonadati</taxon>
        <taxon>Pseudomonadota</taxon>
        <taxon>Gammaproteobacteria</taxon>
        <taxon>Vibrionales</taxon>
        <taxon>Vibrionaceae</taxon>
        <taxon>Vibrio</taxon>
    </lineage>
</organism>
<dbReference type="EMBL" id="JPRD01000011">
    <property type="protein sequence ID" value="KIF53859.1"/>
    <property type="molecule type" value="Genomic_DNA"/>
</dbReference>
<dbReference type="Pfam" id="PF00582">
    <property type="entry name" value="Usp"/>
    <property type="match status" value="2"/>
</dbReference>
<evidence type="ECO:0000259" key="5">
    <source>
        <dbReference type="Pfam" id="PF00582"/>
    </source>
</evidence>
<gene>
    <name evidence="6" type="ORF">H735_05585</name>
</gene>
<protein>
    <submittedName>
        <fullName evidence="6">Universal stress protein</fullName>
    </submittedName>
</protein>
<keyword evidence="3" id="KW-0963">Cytoplasm</keyword>
<comment type="similarity">
    <text evidence="2">Belongs to the universal stress protein A family.</text>
</comment>
<name>A0A0C1ZCS8_9VIBR</name>
<evidence type="ECO:0000256" key="2">
    <source>
        <dbReference type="ARBA" id="ARBA00008791"/>
    </source>
</evidence>
<sequence>MKRFQNILFVSQGLEGKSDSLEQAMKLAKLHDARLSGLIVCPAMPTNMSEYQHTYENSLIETLFSDIKAAKDLAPSSDIVEPFPINVESGEQPGVSIIQSVSKQHYDLVIKDAEPLDEGSKGFKALDMKLLRKCPCPVWLNRKPKHSMVKKRVAVAIDPIISSKEQETLTVELLQLARAIADSFNRQLHIVSCWEYQMESYLRHHVWIQIEDDVLDQQINAHRIAHREALDAIIATSGITGDSVVHHLHGSADEQIPRWVTKEEIDVLVMGTIARTGIQGVIIGNTAENVLQSIDCSLVALKPEGFISPLA</sequence>
<dbReference type="AlphaFoldDB" id="A0A0C1ZCS8"/>
<dbReference type="SUPFAM" id="SSF52402">
    <property type="entry name" value="Adenine nucleotide alpha hydrolases-like"/>
    <property type="match status" value="2"/>
</dbReference>
<proteinExistence type="inferred from homology"/>
<comment type="function">
    <text evidence="4">Required for resistance to DNA-damaging agents.</text>
</comment>
<evidence type="ECO:0000313" key="7">
    <source>
        <dbReference type="Proteomes" id="UP000031586"/>
    </source>
</evidence>
<evidence type="ECO:0000313" key="6">
    <source>
        <dbReference type="EMBL" id="KIF53859.1"/>
    </source>
</evidence>
<reference evidence="6 7" key="1">
    <citation type="submission" date="2014-07" db="EMBL/GenBank/DDBJ databases">
        <title>Unique and conserved regions in Vibrio harveyi and related species in comparison with the shrimp pathogen Vibrio harveyi CAIM 1792.</title>
        <authorList>
            <person name="Espinoza-Valles I."/>
            <person name="Vora G."/>
            <person name="Leekitcharoenphon P."/>
            <person name="Ussery D."/>
            <person name="Hoj L."/>
            <person name="Gomez-Gil B."/>
        </authorList>
    </citation>
    <scope>NUCLEOTIDE SEQUENCE [LARGE SCALE GENOMIC DNA]</scope>
    <source>
        <strain evidence="7">CAIM 1854 / LMG 25443</strain>
    </source>
</reference>
<accession>A0A0C1ZCS8</accession>
<dbReference type="PANTHER" id="PTHR47892">
    <property type="entry name" value="UNIVERSAL STRESS PROTEIN E"/>
    <property type="match status" value="1"/>
</dbReference>
<feature type="domain" description="UspA" evidence="5">
    <location>
        <begin position="4"/>
        <end position="140"/>
    </location>
</feature>
<evidence type="ECO:0000256" key="1">
    <source>
        <dbReference type="ARBA" id="ARBA00004496"/>
    </source>
</evidence>
<feature type="domain" description="UspA" evidence="5">
    <location>
        <begin position="151"/>
        <end position="301"/>
    </location>
</feature>
<dbReference type="PANTHER" id="PTHR47892:SF1">
    <property type="entry name" value="UNIVERSAL STRESS PROTEIN E"/>
    <property type="match status" value="1"/>
</dbReference>
<dbReference type="GO" id="GO:0005737">
    <property type="term" value="C:cytoplasm"/>
    <property type="evidence" value="ECO:0007669"/>
    <property type="project" value="UniProtKB-SubCell"/>
</dbReference>
<dbReference type="Proteomes" id="UP000031586">
    <property type="component" value="Unassembled WGS sequence"/>
</dbReference>
<comment type="caution">
    <text evidence="6">The sequence shown here is derived from an EMBL/GenBank/DDBJ whole genome shotgun (WGS) entry which is preliminary data.</text>
</comment>
<dbReference type="RefSeq" id="WP_020197354.1">
    <property type="nucleotide sequence ID" value="NZ_BAOH01000117.1"/>
</dbReference>
<evidence type="ECO:0000256" key="3">
    <source>
        <dbReference type="ARBA" id="ARBA00022490"/>
    </source>
</evidence>
<comment type="subcellular location">
    <subcellularLocation>
        <location evidence="1">Cytoplasm</location>
    </subcellularLocation>
</comment>
<dbReference type="Gene3D" id="3.40.50.12370">
    <property type="match status" value="1"/>
</dbReference>
<dbReference type="InterPro" id="IPR006016">
    <property type="entry name" value="UspA"/>
</dbReference>
<dbReference type="PATRIC" id="fig|1229493.5.peg.182"/>